<evidence type="ECO:0000256" key="3">
    <source>
        <dbReference type="ARBA" id="ARBA00022777"/>
    </source>
</evidence>
<sequence length="435" mass="48796">MNKKNHYALGYTDEPISKILSNIAESEISKLDRWELKVEKNTESQASEDGKDNLPLNVVNNYFSFGVDAHIALEFHEAREANPSKFNSRLKNKMFYGQMGGKDLVKRKWKNLAEVVKLECDGKDLTPKLKEHKVHAVVFLNIPSYGGGTHPWNKGNSEHQSMEDGFIEVVGLTTYQLPLLQAGGHGTCLCQCKTARIVTNKTIPMQVDGEACKLNPSIITLSFLNQAQMLAKCKGAKINVEQVPEQLQVPVYRISMNDYEYYHYDKDHLAETAIYLGHIKTSAATDLEQVRQMVNRMLEEKNADSETASRLCSDWCFVDSCTAERFFRIDKAQEHLHYLTDITHDSLYVLNTITQTPDEEGPFPSLGQSPELSPSEETSKDSSLDNSMHLDQGSDSSVAVTNISRTGSTEYFPSDTQEKVLNAAKSGDLKTVRLT</sequence>
<dbReference type="GO" id="GO:0005886">
    <property type="term" value="C:plasma membrane"/>
    <property type="evidence" value="ECO:0007669"/>
    <property type="project" value="TreeGrafter"/>
</dbReference>
<evidence type="ECO:0000256" key="1">
    <source>
        <dbReference type="ARBA" id="ARBA00022679"/>
    </source>
</evidence>
<dbReference type="GO" id="GO:0004143">
    <property type="term" value="F:ATP-dependent diacylglycerol kinase activity"/>
    <property type="evidence" value="ECO:0007669"/>
    <property type="project" value="InterPro"/>
</dbReference>
<dbReference type="PANTHER" id="PTHR11255:SF80">
    <property type="entry name" value="EYE-SPECIFIC DIACYLGLYCEROL KINASE"/>
    <property type="match status" value="1"/>
</dbReference>
<dbReference type="EMBL" id="JBBCAQ010000019">
    <property type="protein sequence ID" value="KAK7595187.1"/>
    <property type="molecule type" value="Genomic_DNA"/>
</dbReference>
<dbReference type="PANTHER" id="PTHR11255">
    <property type="entry name" value="DIACYLGLYCEROL KINASE"/>
    <property type="match status" value="1"/>
</dbReference>
<name>A0AAN9TJ18_9HEMI</name>
<keyword evidence="4" id="KW-0067">ATP-binding</keyword>
<dbReference type="GO" id="GO:0005524">
    <property type="term" value="F:ATP binding"/>
    <property type="evidence" value="ECO:0007669"/>
    <property type="project" value="UniProtKB-KW"/>
</dbReference>
<evidence type="ECO:0000256" key="4">
    <source>
        <dbReference type="ARBA" id="ARBA00022840"/>
    </source>
</evidence>
<keyword evidence="2" id="KW-0547">Nucleotide-binding</keyword>
<feature type="domain" description="Diacylglycerol kinase accessory" evidence="6">
    <location>
        <begin position="58"/>
        <end position="211"/>
    </location>
</feature>
<proteinExistence type="predicted"/>
<reference evidence="7 8" key="1">
    <citation type="submission" date="2024-03" db="EMBL/GenBank/DDBJ databases">
        <title>Adaptation during the transition from Ophiocordyceps entomopathogen to insect associate is accompanied by gene loss and intensified selection.</title>
        <authorList>
            <person name="Ward C.M."/>
            <person name="Onetto C.A."/>
            <person name="Borneman A.R."/>
        </authorList>
    </citation>
    <scope>NUCLEOTIDE SEQUENCE [LARGE SCALE GENOMIC DNA]</scope>
    <source>
        <strain evidence="7">AWRI1</strain>
        <tissue evidence="7">Single Adult Female</tissue>
    </source>
</reference>
<keyword evidence="1" id="KW-0808">Transferase</keyword>
<dbReference type="AlphaFoldDB" id="A0AAN9TJ18"/>
<dbReference type="Proteomes" id="UP001367676">
    <property type="component" value="Unassembled WGS sequence"/>
</dbReference>
<gene>
    <name evidence="7" type="ORF">V9T40_001620</name>
</gene>
<accession>A0AAN9TJ18</accession>
<evidence type="ECO:0000256" key="2">
    <source>
        <dbReference type="ARBA" id="ARBA00022741"/>
    </source>
</evidence>
<dbReference type="SUPFAM" id="SSF111331">
    <property type="entry name" value="NAD kinase/diacylglycerol kinase-like"/>
    <property type="match status" value="1"/>
</dbReference>
<dbReference type="Gene3D" id="2.60.200.40">
    <property type="match status" value="1"/>
</dbReference>
<keyword evidence="3" id="KW-0418">Kinase</keyword>
<evidence type="ECO:0000313" key="8">
    <source>
        <dbReference type="Proteomes" id="UP001367676"/>
    </source>
</evidence>
<evidence type="ECO:0000259" key="6">
    <source>
        <dbReference type="SMART" id="SM00045"/>
    </source>
</evidence>
<feature type="region of interest" description="Disordered" evidence="5">
    <location>
        <begin position="358"/>
        <end position="411"/>
    </location>
</feature>
<protein>
    <recommendedName>
        <fullName evidence="6">Diacylglycerol kinase accessory domain-containing protein</fullName>
    </recommendedName>
</protein>
<dbReference type="InterPro" id="IPR016064">
    <property type="entry name" value="NAD/diacylglycerol_kinase_sf"/>
</dbReference>
<evidence type="ECO:0000256" key="5">
    <source>
        <dbReference type="SAM" id="MobiDB-lite"/>
    </source>
</evidence>
<dbReference type="FunFam" id="2.60.200.40:FF:000012">
    <property type="entry name" value="Diacylglycerol kinase"/>
    <property type="match status" value="1"/>
</dbReference>
<feature type="compositionally biased region" description="Polar residues" evidence="5">
    <location>
        <begin position="366"/>
        <end position="376"/>
    </location>
</feature>
<keyword evidence="8" id="KW-1185">Reference proteome</keyword>
<dbReference type="Pfam" id="PF23578">
    <property type="entry name" value="DGKI"/>
    <property type="match status" value="1"/>
</dbReference>
<dbReference type="Pfam" id="PF00609">
    <property type="entry name" value="DAGK_acc"/>
    <property type="match status" value="1"/>
</dbReference>
<dbReference type="GO" id="GO:0007200">
    <property type="term" value="P:phospholipase C-activating G protein-coupled receptor signaling pathway"/>
    <property type="evidence" value="ECO:0007669"/>
    <property type="project" value="InterPro"/>
</dbReference>
<organism evidence="7 8">
    <name type="scientific">Parthenolecanium corni</name>
    <dbReference type="NCBI Taxonomy" id="536013"/>
    <lineage>
        <taxon>Eukaryota</taxon>
        <taxon>Metazoa</taxon>
        <taxon>Ecdysozoa</taxon>
        <taxon>Arthropoda</taxon>
        <taxon>Hexapoda</taxon>
        <taxon>Insecta</taxon>
        <taxon>Pterygota</taxon>
        <taxon>Neoptera</taxon>
        <taxon>Paraneoptera</taxon>
        <taxon>Hemiptera</taxon>
        <taxon>Sternorrhyncha</taxon>
        <taxon>Coccoidea</taxon>
        <taxon>Coccidae</taxon>
        <taxon>Parthenolecanium</taxon>
    </lineage>
</organism>
<dbReference type="InterPro" id="IPR056383">
    <property type="entry name" value="DGKI-like_dom"/>
</dbReference>
<dbReference type="InterPro" id="IPR000756">
    <property type="entry name" value="Diacylglycerol_kin_accessory"/>
</dbReference>
<dbReference type="InterPro" id="IPR037607">
    <property type="entry name" value="DGK"/>
</dbReference>
<evidence type="ECO:0000313" key="7">
    <source>
        <dbReference type="EMBL" id="KAK7595187.1"/>
    </source>
</evidence>
<feature type="compositionally biased region" description="Polar residues" evidence="5">
    <location>
        <begin position="393"/>
        <end position="411"/>
    </location>
</feature>
<dbReference type="SMART" id="SM00045">
    <property type="entry name" value="DAGKa"/>
    <property type="match status" value="1"/>
</dbReference>
<comment type="caution">
    <text evidence="7">The sequence shown here is derived from an EMBL/GenBank/DDBJ whole genome shotgun (WGS) entry which is preliminary data.</text>
</comment>